<dbReference type="STRING" id="106549.A0A540NHU2"/>
<proteinExistence type="predicted"/>
<dbReference type="AlphaFoldDB" id="A0A540NHU2"/>
<name>A0A540NHU2_MALBA</name>
<dbReference type="GO" id="GO:0003899">
    <property type="term" value="F:DNA-directed RNA polymerase activity"/>
    <property type="evidence" value="ECO:0007669"/>
    <property type="project" value="InterPro"/>
</dbReference>
<evidence type="ECO:0000259" key="1">
    <source>
        <dbReference type="Pfam" id="PF14700"/>
    </source>
</evidence>
<dbReference type="PANTHER" id="PTHR10102:SF1">
    <property type="entry name" value="DNA-DIRECTED RNA POLYMERASE 3, CHLOROPLASTIC"/>
    <property type="match status" value="1"/>
</dbReference>
<dbReference type="GO" id="GO:0006390">
    <property type="term" value="P:mitochondrial transcription"/>
    <property type="evidence" value="ECO:0007669"/>
    <property type="project" value="TreeGrafter"/>
</dbReference>
<dbReference type="Pfam" id="PF14700">
    <property type="entry name" value="RPOL_N"/>
    <property type="match status" value="1"/>
</dbReference>
<dbReference type="InterPro" id="IPR037159">
    <property type="entry name" value="RNA_POL_N_sf"/>
</dbReference>
<dbReference type="InterPro" id="IPR043502">
    <property type="entry name" value="DNA/RNA_pol_sf"/>
</dbReference>
<dbReference type="GO" id="GO:0003677">
    <property type="term" value="F:DNA binding"/>
    <property type="evidence" value="ECO:0007669"/>
    <property type="project" value="InterPro"/>
</dbReference>
<evidence type="ECO:0000313" key="3">
    <source>
        <dbReference type="Proteomes" id="UP000315295"/>
    </source>
</evidence>
<evidence type="ECO:0000313" key="2">
    <source>
        <dbReference type="EMBL" id="TQE10594.1"/>
    </source>
</evidence>
<protein>
    <recommendedName>
        <fullName evidence="1">DNA-directed RNA polymerase N-terminal domain-containing protein</fullName>
    </recommendedName>
</protein>
<feature type="domain" description="DNA-directed RNA polymerase N-terminal" evidence="1">
    <location>
        <begin position="2"/>
        <end position="113"/>
    </location>
</feature>
<dbReference type="InterPro" id="IPR029262">
    <property type="entry name" value="RPOL_N"/>
</dbReference>
<organism evidence="2 3">
    <name type="scientific">Malus baccata</name>
    <name type="common">Siberian crab apple</name>
    <name type="synonym">Pyrus baccata</name>
    <dbReference type="NCBI Taxonomy" id="106549"/>
    <lineage>
        <taxon>Eukaryota</taxon>
        <taxon>Viridiplantae</taxon>
        <taxon>Streptophyta</taxon>
        <taxon>Embryophyta</taxon>
        <taxon>Tracheophyta</taxon>
        <taxon>Spermatophyta</taxon>
        <taxon>Magnoliopsida</taxon>
        <taxon>eudicotyledons</taxon>
        <taxon>Gunneridae</taxon>
        <taxon>Pentapetalae</taxon>
        <taxon>rosids</taxon>
        <taxon>fabids</taxon>
        <taxon>Rosales</taxon>
        <taxon>Rosaceae</taxon>
        <taxon>Amygdaloideae</taxon>
        <taxon>Maleae</taxon>
        <taxon>Malus</taxon>
    </lineage>
</organism>
<reference evidence="2 3" key="1">
    <citation type="journal article" date="2019" name="G3 (Bethesda)">
        <title>Sequencing of a Wild Apple (Malus baccata) Genome Unravels the Differences Between Cultivated and Wild Apple Species Regarding Disease Resistance and Cold Tolerance.</title>
        <authorList>
            <person name="Chen X."/>
        </authorList>
    </citation>
    <scope>NUCLEOTIDE SEQUENCE [LARGE SCALE GENOMIC DNA]</scope>
    <source>
        <strain evidence="3">cv. Shandingzi</strain>
        <tissue evidence="2">Leaves</tissue>
    </source>
</reference>
<sequence length="125" mass="14543">MVEEYKDLERVMRENKLALSLPYVKTLFFGWFEPLREAIAREQQVQHIDLLPLDKMTLIVMHKMMGLVMVGNQDGCVQVVQADVHIGMAIEQEEMKRKSKGCLKKAKAKNKTQWKEKRIKSEIGI</sequence>
<dbReference type="SUPFAM" id="SSF56672">
    <property type="entry name" value="DNA/RNA polymerases"/>
    <property type="match status" value="1"/>
</dbReference>
<accession>A0A540NHU2</accession>
<dbReference type="Proteomes" id="UP000315295">
    <property type="component" value="Unassembled WGS sequence"/>
</dbReference>
<gene>
    <name evidence="2" type="ORF">C1H46_003832</name>
</gene>
<dbReference type="GO" id="GO:0034245">
    <property type="term" value="C:mitochondrial DNA-directed RNA polymerase complex"/>
    <property type="evidence" value="ECO:0007669"/>
    <property type="project" value="TreeGrafter"/>
</dbReference>
<comment type="caution">
    <text evidence="2">The sequence shown here is derived from an EMBL/GenBank/DDBJ whole genome shotgun (WGS) entry which is preliminary data.</text>
</comment>
<dbReference type="EMBL" id="VIEB01000039">
    <property type="protein sequence ID" value="TQE10594.1"/>
    <property type="molecule type" value="Genomic_DNA"/>
</dbReference>
<dbReference type="Gene3D" id="1.10.1320.10">
    <property type="entry name" value="DNA-directed RNA polymerase, N-terminal domain"/>
    <property type="match status" value="1"/>
</dbReference>
<keyword evidence="3" id="KW-1185">Reference proteome</keyword>
<dbReference type="PANTHER" id="PTHR10102">
    <property type="entry name" value="DNA-DIRECTED RNA POLYMERASE, MITOCHONDRIAL"/>
    <property type="match status" value="1"/>
</dbReference>
<dbReference type="InterPro" id="IPR002092">
    <property type="entry name" value="DNA-dir_Rpol_phage-type"/>
</dbReference>